<dbReference type="STRING" id="626523.GCWU000342_01031"/>
<evidence type="ECO:0000259" key="1">
    <source>
        <dbReference type="Pfam" id="PF04545"/>
    </source>
</evidence>
<accession>C4GAT0</accession>
<sequence length="127" mass="14616">MKKKELERLNEEIGYISGMDYSSEPVRSSPNGDTLERQIVRVADLEAEIAEDIADTARHRAKIIDEIMSLGNTDYVQILCMRYVDMLSLSDVARKLNYSLDWVKHLHGRALYEFGKSVLKDDTKKHL</sequence>
<proteinExistence type="predicted"/>
<keyword evidence="3" id="KW-1185">Reference proteome</keyword>
<dbReference type="GO" id="GO:0003700">
    <property type="term" value="F:DNA-binding transcription factor activity"/>
    <property type="evidence" value="ECO:0007669"/>
    <property type="project" value="InterPro"/>
</dbReference>
<evidence type="ECO:0000313" key="2">
    <source>
        <dbReference type="EMBL" id="EEP28223.1"/>
    </source>
</evidence>
<evidence type="ECO:0000313" key="3">
    <source>
        <dbReference type="Proteomes" id="UP000003494"/>
    </source>
</evidence>
<dbReference type="SUPFAM" id="SSF88659">
    <property type="entry name" value="Sigma3 and sigma4 domains of RNA polymerase sigma factors"/>
    <property type="match status" value="1"/>
</dbReference>
<protein>
    <recommendedName>
        <fullName evidence="1">RNA polymerase sigma-70 region 4 domain-containing protein</fullName>
    </recommendedName>
</protein>
<dbReference type="InterPro" id="IPR013324">
    <property type="entry name" value="RNA_pol_sigma_r3/r4-like"/>
</dbReference>
<reference evidence="2" key="1">
    <citation type="submission" date="2009-04" db="EMBL/GenBank/DDBJ databases">
        <authorList>
            <person name="Weinstock G."/>
            <person name="Sodergren E."/>
            <person name="Clifton S."/>
            <person name="Fulton L."/>
            <person name="Fulton B."/>
            <person name="Courtney L."/>
            <person name="Fronick C."/>
            <person name="Harrison M."/>
            <person name="Strong C."/>
            <person name="Farmer C."/>
            <person name="Delahaunty K."/>
            <person name="Markovic C."/>
            <person name="Hall O."/>
            <person name="Minx P."/>
            <person name="Tomlinson C."/>
            <person name="Mitreva M."/>
            <person name="Nelson J."/>
            <person name="Hou S."/>
            <person name="Wollam A."/>
            <person name="Pepin K.H."/>
            <person name="Johnson M."/>
            <person name="Bhonagiri V."/>
            <person name="Nash W.E."/>
            <person name="Warren W."/>
            <person name="Chinwalla A."/>
            <person name="Mardis E.R."/>
            <person name="Wilson R.K."/>
        </authorList>
    </citation>
    <scope>NUCLEOTIDE SEQUENCE [LARGE SCALE GENOMIC DNA]</scope>
    <source>
        <strain evidence="2">DSM 14600</strain>
    </source>
</reference>
<feature type="domain" description="RNA polymerase sigma-70 region 4" evidence="1">
    <location>
        <begin position="77"/>
        <end position="111"/>
    </location>
</feature>
<gene>
    <name evidence="2" type="ORF">GCWU000342_01031</name>
</gene>
<organism evidence="2 3">
    <name type="scientific">Shuttleworthella satelles DSM 14600</name>
    <dbReference type="NCBI Taxonomy" id="626523"/>
    <lineage>
        <taxon>Bacteria</taxon>
        <taxon>Bacillati</taxon>
        <taxon>Bacillota</taxon>
        <taxon>Clostridia</taxon>
        <taxon>Lachnospirales</taxon>
        <taxon>Lachnospiraceae</taxon>
        <taxon>Shuttleworthella</taxon>
    </lineage>
</organism>
<dbReference type="HOGENOM" id="CLU_144718_2_0_9"/>
<dbReference type="Pfam" id="PF04545">
    <property type="entry name" value="Sigma70_r4"/>
    <property type="match status" value="1"/>
</dbReference>
<comment type="caution">
    <text evidence="2">The sequence shown here is derived from an EMBL/GenBank/DDBJ whole genome shotgun (WGS) entry which is preliminary data.</text>
</comment>
<dbReference type="Proteomes" id="UP000003494">
    <property type="component" value="Unassembled WGS sequence"/>
</dbReference>
<dbReference type="GO" id="GO:0006352">
    <property type="term" value="P:DNA-templated transcription initiation"/>
    <property type="evidence" value="ECO:0007669"/>
    <property type="project" value="InterPro"/>
</dbReference>
<dbReference type="EMBL" id="ACIP02000002">
    <property type="protein sequence ID" value="EEP28223.1"/>
    <property type="molecule type" value="Genomic_DNA"/>
</dbReference>
<dbReference type="AlphaFoldDB" id="C4GAT0"/>
<name>C4GAT0_9FIRM</name>
<dbReference type="InterPro" id="IPR007630">
    <property type="entry name" value="RNA_pol_sigma70_r4"/>
</dbReference>